<accession>A0A085UKY4</accession>
<evidence type="ECO:0000313" key="2">
    <source>
        <dbReference type="Proteomes" id="UP000028643"/>
    </source>
</evidence>
<gene>
    <name evidence="1" type="ORF">IV02_30800</name>
</gene>
<dbReference type="Proteomes" id="UP000028643">
    <property type="component" value="Unassembled WGS sequence"/>
</dbReference>
<protein>
    <submittedName>
        <fullName evidence="1">Uncharacterized protein</fullName>
    </submittedName>
</protein>
<dbReference type="PATRIC" id="fig|317.174.peg.6281"/>
<reference evidence="1 2" key="1">
    <citation type="submission" date="2014-07" db="EMBL/GenBank/DDBJ databases">
        <title>Draft Genome Sequences of Environmental Pseudomonas syringae strains.</title>
        <authorList>
            <person name="Baltrus D.A."/>
            <person name="Berge O."/>
            <person name="Morris C."/>
        </authorList>
    </citation>
    <scope>NUCLEOTIDE SEQUENCE [LARGE SCALE GENOMIC DNA]</scope>
    <source>
        <strain evidence="1 2">CEB003</strain>
    </source>
</reference>
<organism evidence="1 2">
    <name type="scientific">Pseudomonas syringae</name>
    <dbReference type="NCBI Taxonomy" id="317"/>
    <lineage>
        <taxon>Bacteria</taxon>
        <taxon>Pseudomonadati</taxon>
        <taxon>Pseudomonadota</taxon>
        <taxon>Gammaproteobacteria</taxon>
        <taxon>Pseudomonadales</taxon>
        <taxon>Pseudomonadaceae</taxon>
        <taxon>Pseudomonas</taxon>
    </lineage>
</organism>
<dbReference type="EMBL" id="JPQT01000183">
    <property type="protein sequence ID" value="KFE43847.1"/>
    <property type="molecule type" value="Genomic_DNA"/>
</dbReference>
<dbReference type="AlphaFoldDB" id="A0A085UKY4"/>
<proteinExistence type="predicted"/>
<evidence type="ECO:0000313" key="1">
    <source>
        <dbReference type="EMBL" id="KFE43847.1"/>
    </source>
</evidence>
<name>A0A085UKY4_PSESX</name>
<comment type="caution">
    <text evidence="1">The sequence shown here is derived from an EMBL/GenBank/DDBJ whole genome shotgun (WGS) entry which is preliminary data.</text>
</comment>
<dbReference type="RefSeq" id="WP_047579862.1">
    <property type="nucleotide sequence ID" value="NZ_JPQT01000183.1"/>
</dbReference>
<sequence length="90" mass="10224">MGKHRGYERCMALSGSRVLGERQIGWSGRWCLMGDFVVCTQCLAAQAIDQAHEPFVHVPDCVARQFGLHPWHELQHILGQLPPQNPEHRP</sequence>